<evidence type="ECO:0000259" key="1">
    <source>
        <dbReference type="PROSITE" id="PS50181"/>
    </source>
</evidence>
<gene>
    <name evidence="2" type="ORF">WKI299_LOCUS35912</name>
</gene>
<evidence type="ECO:0000313" key="2">
    <source>
        <dbReference type="EMBL" id="CAF2228832.1"/>
    </source>
</evidence>
<protein>
    <recommendedName>
        <fullName evidence="1">F-box domain-containing protein</fullName>
    </recommendedName>
</protein>
<sequence length="529" mass="61174">MTANNVNTASLSSLPVELIFRILNFADNKTIIFSFGNVCKRFRSIINSYNQYDIDFQSISKPYFDAVCNFITPENIISLTLSNNNRTTNQISLFLSLFPLEKFIRLRSLTLVDIDENDFHTIFQLKNMIASLSFTFQKKNSIQNPKTLPLIYTIVSNENLQHLDFGLSWNRIEALPWPNQCSLKSLILSSRISFKKFSSILAHSSQLKTFLLQDCIIEDLIEIDRSTTYPQLTSLTFDDSELHMDEFQLLLSLTPSLQHLHIVGGIDLFDADVEALITSYRTPFWIENKHWFVICYYFKKSANYSLYSLPICKTKVKFYPHEDKISCSTDSKFYNDASMTDNVHEMQLNLTDLMAHYDRNAKNALPSSPFFRKMNKLLLLTDNEWPDDSSEYLSTFIDLSCIVELSISVDFDPKNISNTLGNITNLLKRTSNLQSLAIDTSSTNAENICLLVPHHTKHLQVTIQSIDEMKLIVERLKQLSSITFDMLHDINSFLPDFLTWLMEKRNQSTYRNDNGYFSIWFEKNNAQIT</sequence>
<dbReference type="SUPFAM" id="SSF81383">
    <property type="entry name" value="F-box domain"/>
    <property type="match status" value="1"/>
</dbReference>
<organism evidence="2 3">
    <name type="scientific">Rotaria magnacalcarata</name>
    <dbReference type="NCBI Taxonomy" id="392030"/>
    <lineage>
        <taxon>Eukaryota</taxon>
        <taxon>Metazoa</taxon>
        <taxon>Spiralia</taxon>
        <taxon>Gnathifera</taxon>
        <taxon>Rotifera</taxon>
        <taxon>Eurotatoria</taxon>
        <taxon>Bdelloidea</taxon>
        <taxon>Philodinida</taxon>
        <taxon>Philodinidae</taxon>
        <taxon>Rotaria</taxon>
    </lineage>
</organism>
<dbReference type="InterPro" id="IPR032675">
    <property type="entry name" value="LRR_dom_sf"/>
</dbReference>
<dbReference type="Gene3D" id="1.20.1280.50">
    <property type="match status" value="1"/>
</dbReference>
<dbReference type="InterPro" id="IPR001810">
    <property type="entry name" value="F-box_dom"/>
</dbReference>
<dbReference type="PROSITE" id="PS50181">
    <property type="entry name" value="FBOX"/>
    <property type="match status" value="1"/>
</dbReference>
<dbReference type="AlphaFoldDB" id="A0A816ZVX0"/>
<comment type="caution">
    <text evidence="2">The sequence shown here is derived from an EMBL/GenBank/DDBJ whole genome shotgun (WGS) entry which is preliminary data.</text>
</comment>
<dbReference type="Pfam" id="PF00646">
    <property type="entry name" value="F-box"/>
    <property type="match status" value="1"/>
</dbReference>
<dbReference type="InterPro" id="IPR036047">
    <property type="entry name" value="F-box-like_dom_sf"/>
</dbReference>
<proteinExistence type="predicted"/>
<dbReference type="Proteomes" id="UP000663856">
    <property type="component" value="Unassembled WGS sequence"/>
</dbReference>
<accession>A0A816ZVX0</accession>
<feature type="domain" description="F-box" evidence="1">
    <location>
        <begin position="8"/>
        <end position="59"/>
    </location>
</feature>
<dbReference type="EMBL" id="CAJNRF010017354">
    <property type="protein sequence ID" value="CAF2228832.1"/>
    <property type="molecule type" value="Genomic_DNA"/>
</dbReference>
<name>A0A816ZVX0_9BILA</name>
<dbReference type="Gene3D" id="3.80.10.10">
    <property type="entry name" value="Ribonuclease Inhibitor"/>
    <property type="match status" value="1"/>
</dbReference>
<reference evidence="2" key="1">
    <citation type="submission" date="2021-02" db="EMBL/GenBank/DDBJ databases">
        <authorList>
            <person name="Nowell W R."/>
        </authorList>
    </citation>
    <scope>NUCLEOTIDE SEQUENCE</scope>
</reference>
<dbReference type="SUPFAM" id="SSF52047">
    <property type="entry name" value="RNI-like"/>
    <property type="match status" value="1"/>
</dbReference>
<evidence type="ECO:0000313" key="3">
    <source>
        <dbReference type="Proteomes" id="UP000663856"/>
    </source>
</evidence>